<dbReference type="OrthoDB" id="205166at2759"/>
<dbReference type="InterPro" id="IPR008501">
    <property type="entry name" value="THOC7/Mft1"/>
</dbReference>
<evidence type="ECO:0000313" key="6">
    <source>
        <dbReference type="Proteomes" id="UP000243723"/>
    </source>
</evidence>
<proteinExistence type="predicted"/>
<dbReference type="AlphaFoldDB" id="A0A2P7ZDU3"/>
<evidence type="ECO:0000256" key="4">
    <source>
        <dbReference type="SAM" id="MobiDB-lite"/>
    </source>
</evidence>
<evidence type="ECO:0000256" key="3">
    <source>
        <dbReference type="SAM" id="Coils"/>
    </source>
</evidence>
<comment type="caution">
    <text evidence="5">The sequence shown here is derived from an EMBL/GenBank/DDBJ whole genome shotgun (WGS) entry which is preliminary data.</text>
</comment>
<feature type="compositionally biased region" description="Polar residues" evidence="4">
    <location>
        <begin position="59"/>
        <end position="69"/>
    </location>
</feature>
<protein>
    <submittedName>
        <fullName evidence="5">THO complex subunit mft1</fullName>
    </submittedName>
</protein>
<sequence>MSASAFGLLDPAEEDALHLNRLLTVDERPFQRISKRLLAKDALIRKFPVQLPTPPPDATQESENAEATQGTIEHATAGDAEDRLKYHDDILLDFAGLEATLIRIQFLKNANERERERYAAEKSKILATSENVRANTAELSVQLEEAQHALKLKKEYDSLADLILKDKALKPRDVLEAENERLRNEIEDLEQEARDFGGLWQERRDRFNRVVDEGKSLVRFIKGEKDEPEEEEGEETQEGDMDERKGDSSNVGTPRPEGGGSTPMHTGIDGEDGAHTAQQALAQRAIGSSLRVPGADSRANSPAPSSIAGEDGKDTEMKEAEEATQLGINPEGVASVTPEVDNATTEKMDTS</sequence>
<gene>
    <name evidence="5" type="ORF">B9Z65_5347</name>
</gene>
<feature type="region of interest" description="Disordered" evidence="4">
    <location>
        <begin position="49"/>
        <end position="69"/>
    </location>
</feature>
<keyword evidence="6" id="KW-1185">Reference proteome</keyword>
<dbReference type="STRING" id="40998.A0A2P7ZDU3"/>
<evidence type="ECO:0000313" key="5">
    <source>
        <dbReference type="EMBL" id="PSK46379.1"/>
    </source>
</evidence>
<dbReference type="GO" id="GO:0006397">
    <property type="term" value="P:mRNA processing"/>
    <property type="evidence" value="ECO:0007669"/>
    <property type="project" value="InterPro"/>
</dbReference>
<dbReference type="EMBL" id="NHZQ01000236">
    <property type="protein sequence ID" value="PSK46379.1"/>
    <property type="molecule type" value="Genomic_DNA"/>
</dbReference>
<dbReference type="GO" id="GO:0000445">
    <property type="term" value="C:THO complex part of transcription export complex"/>
    <property type="evidence" value="ECO:0007669"/>
    <property type="project" value="InterPro"/>
</dbReference>
<dbReference type="Pfam" id="PF05615">
    <property type="entry name" value="THOC7"/>
    <property type="match status" value="1"/>
</dbReference>
<feature type="region of interest" description="Disordered" evidence="4">
    <location>
        <begin position="221"/>
        <end position="351"/>
    </location>
</feature>
<comment type="subcellular location">
    <subcellularLocation>
        <location evidence="1">Nucleus</location>
    </subcellularLocation>
</comment>
<keyword evidence="3" id="KW-0175">Coiled coil</keyword>
<feature type="compositionally biased region" description="Acidic residues" evidence="4">
    <location>
        <begin position="226"/>
        <end position="241"/>
    </location>
</feature>
<reference evidence="5 6" key="1">
    <citation type="submission" date="2017-05" db="EMBL/GenBank/DDBJ databases">
        <title>Draft genome sequence of Elsinoe australis.</title>
        <authorList>
            <person name="Cheng Q."/>
        </authorList>
    </citation>
    <scope>NUCLEOTIDE SEQUENCE [LARGE SCALE GENOMIC DNA]</scope>
    <source>
        <strain evidence="5 6">NL1</strain>
    </source>
</reference>
<keyword evidence="2" id="KW-0539">Nucleus</keyword>
<feature type="coiled-coil region" evidence="3">
    <location>
        <begin position="97"/>
        <end position="124"/>
    </location>
</feature>
<name>A0A2P7ZDU3_9PEZI</name>
<feature type="coiled-coil region" evidence="3">
    <location>
        <begin position="172"/>
        <end position="199"/>
    </location>
</feature>
<evidence type="ECO:0000256" key="2">
    <source>
        <dbReference type="ARBA" id="ARBA00023242"/>
    </source>
</evidence>
<dbReference type="Proteomes" id="UP000243723">
    <property type="component" value="Unassembled WGS sequence"/>
</dbReference>
<accession>A0A2P7ZDU3</accession>
<feature type="compositionally biased region" description="Basic and acidic residues" evidence="4">
    <location>
        <begin position="310"/>
        <end position="321"/>
    </location>
</feature>
<evidence type="ECO:0000256" key="1">
    <source>
        <dbReference type="ARBA" id="ARBA00004123"/>
    </source>
</evidence>
<organism evidence="5 6">
    <name type="scientific">Elsinoe australis</name>
    <dbReference type="NCBI Taxonomy" id="40998"/>
    <lineage>
        <taxon>Eukaryota</taxon>
        <taxon>Fungi</taxon>
        <taxon>Dikarya</taxon>
        <taxon>Ascomycota</taxon>
        <taxon>Pezizomycotina</taxon>
        <taxon>Dothideomycetes</taxon>
        <taxon>Dothideomycetidae</taxon>
        <taxon>Myriangiales</taxon>
        <taxon>Elsinoaceae</taxon>
        <taxon>Elsinoe</taxon>
    </lineage>
</organism>